<evidence type="ECO:0000313" key="2">
    <source>
        <dbReference type="EMBL" id="SVA54518.1"/>
    </source>
</evidence>
<feature type="region of interest" description="Disordered" evidence="1">
    <location>
        <begin position="21"/>
        <end position="104"/>
    </location>
</feature>
<organism evidence="2">
    <name type="scientific">marine metagenome</name>
    <dbReference type="NCBI Taxonomy" id="408172"/>
    <lineage>
        <taxon>unclassified sequences</taxon>
        <taxon>metagenomes</taxon>
        <taxon>ecological metagenomes</taxon>
    </lineage>
</organism>
<dbReference type="SUPFAM" id="SSF82185">
    <property type="entry name" value="Histone H3 K4-specific methyltransferase SET7/9 N-terminal domain"/>
    <property type="match status" value="1"/>
</dbReference>
<gene>
    <name evidence="2" type="ORF">METZ01_LOCUS107372</name>
</gene>
<dbReference type="Pfam" id="PF07661">
    <property type="entry name" value="MORN_2"/>
    <property type="match status" value="2"/>
</dbReference>
<dbReference type="Gene3D" id="2.20.110.10">
    <property type="entry name" value="Histone H3 K4-specific methyltransferase SET7/9 N-terminal domain"/>
    <property type="match status" value="1"/>
</dbReference>
<dbReference type="PROSITE" id="PS51257">
    <property type="entry name" value="PROKAR_LIPOPROTEIN"/>
    <property type="match status" value="1"/>
</dbReference>
<accession>A0A381WQM3</accession>
<evidence type="ECO:0000256" key="1">
    <source>
        <dbReference type="SAM" id="MobiDB-lite"/>
    </source>
</evidence>
<feature type="compositionally biased region" description="Polar residues" evidence="1">
    <location>
        <begin position="91"/>
        <end position="102"/>
    </location>
</feature>
<proteinExistence type="predicted"/>
<dbReference type="EMBL" id="UINC01012489">
    <property type="protein sequence ID" value="SVA54518.1"/>
    <property type="molecule type" value="Genomic_DNA"/>
</dbReference>
<sequence>MKGYVFFLTVAMVLMGCSGGDAPPAEQASTKSEKAAMPDNVTVTPVTKVDLSRGEDAQPGKLTLGHPPKETQPGVEPVTKPNPKPVPAANAQRNGAATSQESLIPGKIEGEGNLTRENGQYLAEGSPFEGQFVDHHDNGTKSVEGQFVDGKQQGIWTFYHENGNRFRTGQYVDGRADGEWIIWREDGSKWSEQTYINGQLNGVDTRWHPNGQKQSEATWEGGK</sequence>
<protein>
    <recommendedName>
        <fullName evidence="3">MORN repeat-containing protein</fullName>
    </recommendedName>
</protein>
<name>A0A381WQM3_9ZZZZ</name>
<feature type="non-terminal residue" evidence="2">
    <location>
        <position position="223"/>
    </location>
</feature>
<evidence type="ECO:0008006" key="3">
    <source>
        <dbReference type="Google" id="ProtNLM"/>
    </source>
</evidence>
<reference evidence="2" key="1">
    <citation type="submission" date="2018-05" db="EMBL/GenBank/DDBJ databases">
        <authorList>
            <person name="Lanie J.A."/>
            <person name="Ng W.-L."/>
            <person name="Kazmierczak K.M."/>
            <person name="Andrzejewski T.M."/>
            <person name="Davidsen T.M."/>
            <person name="Wayne K.J."/>
            <person name="Tettelin H."/>
            <person name="Glass J.I."/>
            <person name="Rusch D."/>
            <person name="Podicherti R."/>
            <person name="Tsui H.-C.T."/>
            <person name="Winkler M.E."/>
        </authorList>
    </citation>
    <scope>NUCLEOTIDE SEQUENCE</scope>
</reference>
<dbReference type="AlphaFoldDB" id="A0A381WQM3"/>
<dbReference type="InterPro" id="IPR011652">
    <property type="entry name" value="MORN_2"/>
</dbReference>